<dbReference type="InterPro" id="IPR035905">
    <property type="entry name" value="Barstar-like_sf"/>
</dbReference>
<evidence type="ECO:0000259" key="2">
    <source>
        <dbReference type="Pfam" id="PF01337"/>
    </source>
</evidence>
<dbReference type="RefSeq" id="WP_212546019.1">
    <property type="nucleotide sequence ID" value="NZ_JAGYHF010000013.1"/>
</dbReference>
<comment type="similarity">
    <text evidence="1">Belongs to the barstar family.</text>
</comment>
<dbReference type="EMBL" id="JAGYHF010000013">
    <property type="protein sequence ID" value="MBS4081137.1"/>
    <property type="molecule type" value="Genomic_DNA"/>
</dbReference>
<feature type="domain" description="Barstar (barnase inhibitor)" evidence="2">
    <location>
        <begin position="5"/>
        <end position="88"/>
    </location>
</feature>
<proteinExistence type="inferred from homology"/>
<name>A0ABS5N5S3_9PSED</name>
<accession>A0ABS5N5S3</accession>
<organism evidence="3 4">
    <name type="scientific">Pseudomonas rustica</name>
    <dbReference type="NCBI Taxonomy" id="2827099"/>
    <lineage>
        <taxon>Bacteria</taxon>
        <taxon>Pseudomonadati</taxon>
        <taxon>Pseudomonadota</taxon>
        <taxon>Gammaproteobacteria</taxon>
        <taxon>Pseudomonadales</taxon>
        <taxon>Pseudomonadaceae</taxon>
        <taxon>Pseudomonas</taxon>
    </lineage>
</organism>
<dbReference type="SUPFAM" id="SSF52038">
    <property type="entry name" value="Barstar-related"/>
    <property type="match status" value="1"/>
</dbReference>
<dbReference type="Gene3D" id="3.30.370.10">
    <property type="entry name" value="Barstar-like"/>
    <property type="match status" value="1"/>
</dbReference>
<evidence type="ECO:0000313" key="3">
    <source>
        <dbReference type="EMBL" id="MBS4081137.1"/>
    </source>
</evidence>
<reference evidence="3 4" key="1">
    <citation type="submission" date="2021-04" db="EMBL/GenBank/DDBJ databases">
        <title>Pseudomonas rustica sp. nov. isolated from raw milk.</title>
        <authorList>
            <person name="Fiedler G."/>
            <person name="Gieschler S."/>
            <person name="Kabisch J."/>
            <person name="Grimmler C."/>
            <person name="Brinks E."/>
            <person name="Wagner N."/>
            <person name="Hetzer B."/>
            <person name="Franz C.M.A.P."/>
            <person name="Boehnlein C."/>
        </authorList>
    </citation>
    <scope>NUCLEOTIDE SEQUENCE [LARGE SCALE GENOMIC DNA]</scope>
    <source>
        <strain evidence="3 4">MBT-4</strain>
    </source>
</reference>
<dbReference type="CDD" id="cd05140">
    <property type="entry name" value="Barstar_AU1054-like"/>
    <property type="match status" value="1"/>
</dbReference>
<evidence type="ECO:0000313" key="4">
    <source>
        <dbReference type="Proteomes" id="UP000676035"/>
    </source>
</evidence>
<gene>
    <name evidence="3" type="ORF">KFS80_22860</name>
</gene>
<dbReference type="Pfam" id="PF01337">
    <property type="entry name" value="Barstar"/>
    <property type="match status" value="1"/>
</dbReference>
<keyword evidence="4" id="KW-1185">Reference proteome</keyword>
<evidence type="ECO:0000256" key="1">
    <source>
        <dbReference type="ARBA" id="ARBA00006845"/>
    </source>
</evidence>
<sequence>MPRAQTVNIDLSEVTSSAELHALLRESLGFPDWYGCNWDAFWDAITGLVEMPLKLQISGWQAFSSHLPRDARLMQKCLEQMTTEFPEQAATVVFD</sequence>
<dbReference type="InterPro" id="IPR000468">
    <property type="entry name" value="Barstar"/>
</dbReference>
<comment type="caution">
    <text evidence="3">The sequence shown here is derived from an EMBL/GenBank/DDBJ whole genome shotgun (WGS) entry which is preliminary data.</text>
</comment>
<dbReference type="Proteomes" id="UP000676035">
    <property type="component" value="Unassembled WGS sequence"/>
</dbReference>
<protein>
    <submittedName>
        <fullName evidence="3">Barstar family protein</fullName>
    </submittedName>
</protein>